<dbReference type="SUPFAM" id="SSF56784">
    <property type="entry name" value="HAD-like"/>
    <property type="match status" value="1"/>
</dbReference>
<dbReference type="EMBL" id="JAAIYP010000034">
    <property type="protein sequence ID" value="NFV79886.1"/>
    <property type="molecule type" value="Genomic_DNA"/>
</dbReference>
<dbReference type="PANTHER" id="PTHR43768:SF3">
    <property type="entry name" value="TREHALOSE 6-PHOSPHATE PHOSPHATASE"/>
    <property type="match status" value="1"/>
</dbReference>
<proteinExistence type="inferred from homology"/>
<dbReference type="PANTHER" id="PTHR43768">
    <property type="entry name" value="TREHALOSE 6-PHOSPHATE PHOSPHATASE"/>
    <property type="match status" value="1"/>
</dbReference>
<comment type="catalytic activity">
    <reaction evidence="2">
        <text>alpha,alpha-trehalose 6-phosphate + H2O = alpha,alpha-trehalose + phosphate</text>
        <dbReference type="Rhea" id="RHEA:23420"/>
        <dbReference type="ChEBI" id="CHEBI:15377"/>
        <dbReference type="ChEBI" id="CHEBI:16551"/>
        <dbReference type="ChEBI" id="CHEBI:43474"/>
        <dbReference type="ChEBI" id="CHEBI:58429"/>
        <dbReference type="EC" id="3.1.3.12"/>
    </reaction>
</comment>
<keyword evidence="4" id="KW-1185">Reference proteome</keyword>
<keyword evidence="2" id="KW-0479">Metal-binding</keyword>
<comment type="similarity">
    <text evidence="2">Belongs to the trehalose phosphatase family.</text>
</comment>
<sequence>MNDAFELTPRDWKDWALFLDIDGTLLDLAPTPDAVLVPSTLPAVLNGLSRRLSGALALISGRELAAIERLFPEMRDAAGAHGAQWRLNGRGMDGIDGWPRSLADEVAARAAAIAGVLVERKACSLSLHYRDNLPLADTIHALAEDVVRRSPHPLRLLHGKAVVELIPDAAGKGRAIERFMAEPAYRGRIPVFVGDDVTDEEGFASVNRLGGISIHVGGGRPTAARFHLSDPETVRRWLARLNDLPRGA</sequence>
<dbReference type="GO" id="GO:0005992">
    <property type="term" value="P:trehalose biosynthetic process"/>
    <property type="evidence" value="ECO:0007669"/>
    <property type="project" value="UniProtKB-UniPathway"/>
</dbReference>
<gene>
    <name evidence="3" type="primary">otsB</name>
    <name evidence="3" type="ORF">G4223_07160</name>
</gene>
<dbReference type="Gene3D" id="3.30.70.1020">
    <property type="entry name" value="Trehalose-6-phosphate phosphatase related protein, domain 2"/>
    <property type="match status" value="1"/>
</dbReference>
<dbReference type="InterPro" id="IPR003337">
    <property type="entry name" value="Trehalose_PPase"/>
</dbReference>
<comment type="function">
    <text evidence="2">Removes the phosphate from trehalose 6-phosphate to produce free trehalose.</text>
</comment>
<dbReference type="UniPathway" id="UPA00299"/>
<dbReference type="NCBIfam" id="TIGR00685">
    <property type="entry name" value="T6PP"/>
    <property type="match status" value="1"/>
</dbReference>
<dbReference type="EC" id="3.1.3.12" evidence="2"/>
<comment type="caution">
    <text evidence="3">The sequence shown here is derived from an EMBL/GenBank/DDBJ whole genome shotgun (WGS) entry which is preliminary data.</text>
</comment>
<dbReference type="Gene3D" id="3.40.50.1000">
    <property type="entry name" value="HAD superfamily/HAD-like"/>
    <property type="match status" value="1"/>
</dbReference>
<name>A0A7C9UTX2_9PROT</name>
<dbReference type="Proteomes" id="UP000480684">
    <property type="component" value="Unassembled WGS sequence"/>
</dbReference>
<dbReference type="InterPro" id="IPR044651">
    <property type="entry name" value="OTSB-like"/>
</dbReference>
<dbReference type="GO" id="GO:0004805">
    <property type="term" value="F:trehalose-phosphatase activity"/>
    <property type="evidence" value="ECO:0007669"/>
    <property type="project" value="UniProtKB-EC"/>
</dbReference>
<keyword evidence="1 2" id="KW-0378">Hydrolase</keyword>
<organism evidence="3 4">
    <name type="scientific">Magnetospirillum aberrantis SpK</name>
    <dbReference type="NCBI Taxonomy" id="908842"/>
    <lineage>
        <taxon>Bacteria</taxon>
        <taxon>Pseudomonadati</taxon>
        <taxon>Pseudomonadota</taxon>
        <taxon>Alphaproteobacteria</taxon>
        <taxon>Rhodospirillales</taxon>
        <taxon>Rhodospirillaceae</taxon>
        <taxon>Magnetospirillum</taxon>
    </lineage>
</organism>
<reference evidence="3 4" key="1">
    <citation type="submission" date="2020-02" db="EMBL/GenBank/DDBJ databases">
        <authorList>
            <person name="Dziuba M."/>
            <person name="Kuznetsov B."/>
            <person name="Mardanov A."/>
            <person name="Ravin N."/>
            <person name="Grouzdev D."/>
        </authorList>
    </citation>
    <scope>NUCLEOTIDE SEQUENCE [LARGE SCALE GENOMIC DNA]</scope>
    <source>
        <strain evidence="3 4">SpK</strain>
    </source>
</reference>
<comment type="cofactor">
    <cofactor evidence="2">
        <name>Mg(2+)</name>
        <dbReference type="ChEBI" id="CHEBI:18420"/>
    </cofactor>
</comment>
<dbReference type="InterPro" id="IPR036412">
    <property type="entry name" value="HAD-like_sf"/>
</dbReference>
<keyword evidence="2" id="KW-0460">Magnesium</keyword>
<evidence type="ECO:0000313" key="3">
    <source>
        <dbReference type="EMBL" id="NFV79886.1"/>
    </source>
</evidence>
<dbReference type="GO" id="GO:0046872">
    <property type="term" value="F:metal ion binding"/>
    <property type="evidence" value="ECO:0007669"/>
    <property type="project" value="UniProtKB-KW"/>
</dbReference>
<comment type="pathway">
    <text evidence="2">Glycan biosynthesis; trehalose biosynthesis.</text>
</comment>
<protein>
    <recommendedName>
        <fullName evidence="2">Trehalose 6-phosphate phosphatase</fullName>
        <ecNumber evidence="2">3.1.3.12</ecNumber>
    </recommendedName>
</protein>
<evidence type="ECO:0000313" key="4">
    <source>
        <dbReference type="Proteomes" id="UP000480684"/>
    </source>
</evidence>
<evidence type="ECO:0000256" key="1">
    <source>
        <dbReference type="ARBA" id="ARBA00022801"/>
    </source>
</evidence>
<dbReference type="AlphaFoldDB" id="A0A7C9UTX2"/>
<dbReference type="RefSeq" id="WP_163677075.1">
    <property type="nucleotide sequence ID" value="NZ_JAAIYP010000034.1"/>
</dbReference>
<accession>A0A7C9UTX2</accession>
<evidence type="ECO:0000256" key="2">
    <source>
        <dbReference type="RuleBase" id="RU361117"/>
    </source>
</evidence>
<dbReference type="InterPro" id="IPR023214">
    <property type="entry name" value="HAD_sf"/>
</dbReference>
<dbReference type="Pfam" id="PF02358">
    <property type="entry name" value="Trehalose_PPase"/>
    <property type="match status" value="1"/>
</dbReference>